<proteinExistence type="predicted"/>
<dbReference type="EMBL" id="GBXM01020740">
    <property type="protein sequence ID" value="JAH87837.1"/>
    <property type="molecule type" value="Transcribed_RNA"/>
</dbReference>
<evidence type="ECO:0000256" key="1">
    <source>
        <dbReference type="SAM" id="MobiDB-lite"/>
    </source>
</evidence>
<evidence type="ECO:0000313" key="2">
    <source>
        <dbReference type="EMBL" id="JAH87837.1"/>
    </source>
</evidence>
<reference evidence="2" key="1">
    <citation type="submission" date="2014-11" db="EMBL/GenBank/DDBJ databases">
        <authorList>
            <person name="Amaro Gonzalez C."/>
        </authorList>
    </citation>
    <scope>NUCLEOTIDE SEQUENCE</scope>
</reference>
<protein>
    <submittedName>
        <fullName evidence="2">Uncharacterized protein</fullName>
    </submittedName>
</protein>
<accession>A0A0E9WBX1</accession>
<feature type="region of interest" description="Disordered" evidence="1">
    <location>
        <begin position="1"/>
        <end position="41"/>
    </location>
</feature>
<organism evidence="2">
    <name type="scientific">Anguilla anguilla</name>
    <name type="common">European freshwater eel</name>
    <name type="synonym">Muraena anguilla</name>
    <dbReference type="NCBI Taxonomy" id="7936"/>
    <lineage>
        <taxon>Eukaryota</taxon>
        <taxon>Metazoa</taxon>
        <taxon>Chordata</taxon>
        <taxon>Craniata</taxon>
        <taxon>Vertebrata</taxon>
        <taxon>Euteleostomi</taxon>
        <taxon>Actinopterygii</taxon>
        <taxon>Neopterygii</taxon>
        <taxon>Teleostei</taxon>
        <taxon>Anguilliformes</taxon>
        <taxon>Anguillidae</taxon>
        <taxon>Anguilla</taxon>
    </lineage>
</organism>
<sequence>MTKKGETYSLPRHSEGKETWQRHSLSHIAKTSQPSLGYAIS</sequence>
<feature type="compositionally biased region" description="Basic and acidic residues" evidence="1">
    <location>
        <begin position="1"/>
        <end position="21"/>
    </location>
</feature>
<name>A0A0E9WBX1_ANGAN</name>
<dbReference type="AlphaFoldDB" id="A0A0E9WBX1"/>
<reference evidence="2" key="2">
    <citation type="journal article" date="2015" name="Fish Shellfish Immunol.">
        <title>Early steps in the European eel (Anguilla anguilla)-Vibrio vulnificus interaction in the gills: Role of the RtxA13 toxin.</title>
        <authorList>
            <person name="Callol A."/>
            <person name="Pajuelo D."/>
            <person name="Ebbesson L."/>
            <person name="Teles M."/>
            <person name="MacKenzie S."/>
            <person name="Amaro C."/>
        </authorList>
    </citation>
    <scope>NUCLEOTIDE SEQUENCE</scope>
</reference>